<dbReference type="STRING" id="29321.AAV33_06385"/>
<dbReference type="eggNOG" id="COG0810">
    <property type="taxonomic scope" value="Bacteria"/>
</dbReference>
<dbReference type="RefSeq" id="WP_004601076.1">
    <property type="nucleotide sequence ID" value="NZ_JH815194.1"/>
</dbReference>
<feature type="transmembrane region" description="Helical" evidence="2">
    <location>
        <begin position="288"/>
        <end position="310"/>
    </location>
</feature>
<accession>K0Z3F1</accession>
<dbReference type="Pfam" id="PF04213">
    <property type="entry name" value="HtaA"/>
    <property type="match status" value="1"/>
</dbReference>
<evidence type="ECO:0000256" key="2">
    <source>
        <dbReference type="SAM" id="Phobius"/>
    </source>
</evidence>
<evidence type="ECO:0000313" key="6">
    <source>
        <dbReference type="Proteomes" id="UP000006078"/>
    </source>
</evidence>
<dbReference type="EMBL" id="AHAE01000053">
    <property type="protein sequence ID" value="EJZ81890.1"/>
    <property type="molecule type" value="Genomic_DNA"/>
</dbReference>
<keyword evidence="6" id="KW-1185">Reference proteome</keyword>
<keyword evidence="2" id="KW-1133">Transmembrane helix</keyword>
<evidence type="ECO:0000259" key="4">
    <source>
        <dbReference type="Pfam" id="PF04213"/>
    </source>
</evidence>
<feature type="chain" id="PRO_5003841765" description="Htaa domain-containing protein" evidence="3">
    <location>
        <begin position="32"/>
        <end position="314"/>
    </location>
</feature>
<protein>
    <recommendedName>
        <fullName evidence="4">Htaa domain-containing protein</fullName>
    </recommendedName>
</protein>
<comment type="caution">
    <text evidence="5">The sequence shown here is derived from an EMBL/GenBank/DDBJ whole genome shotgun (WGS) entry which is preliminary data.</text>
</comment>
<feature type="domain" description="Htaa" evidence="4">
    <location>
        <begin position="50"/>
        <end position="217"/>
    </location>
</feature>
<dbReference type="AlphaFoldDB" id="K0Z3F1"/>
<dbReference type="Proteomes" id="UP000006078">
    <property type="component" value="Unassembled WGS sequence"/>
</dbReference>
<organism evidence="5 6">
    <name type="scientific">Corynebacterium otitidis ATCC 51513</name>
    <dbReference type="NCBI Taxonomy" id="883169"/>
    <lineage>
        <taxon>Bacteria</taxon>
        <taxon>Bacillati</taxon>
        <taxon>Actinomycetota</taxon>
        <taxon>Actinomycetes</taxon>
        <taxon>Mycobacteriales</taxon>
        <taxon>Corynebacteriaceae</taxon>
        <taxon>Corynebacterium</taxon>
    </lineage>
</organism>
<evidence type="ECO:0000256" key="3">
    <source>
        <dbReference type="SAM" id="SignalP"/>
    </source>
</evidence>
<reference evidence="5 6" key="1">
    <citation type="submission" date="2012-08" db="EMBL/GenBank/DDBJ databases">
        <title>The Genome Sequence of Turicella otitidis ATCC 51513.</title>
        <authorList>
            <consortium name="The Broad Institute Genome Sequencing Platform"/>
            <person name="Earl A."/>
            <person name="Ward D."/>
            <person name="Feldgarden M."/>
            <person name="Gevers D."/>
            <person name="Huys G."/>
            <person name="Walker B."/>
            <person name="Young S.K."/>
            <person name="Zeng Q."/>
            <person name="Gargeya S."/>
            <person name="Fitzgerald M."/>
            <person name="Haas B."/>
            <person name="Abouelleil A."/>
            <person name="Alvarado L."/>
            <person name="Arachchi H.M."/>
            <person name="Berlin A.M."/>
            <person name="Chapman S.B."/>
            <person name="Goldberg J."/>
            <person name="Griggs A."/>
            <person name="Gujja S."/>
            <person name="Hansen M."/>
            <person name="Howarth C."/>
            <person name="Imamovic A."/>
            <person name="Larimer J."/>
            <person name="McCowen C."/>
            <person name="Montmayeur A."/>
            <person name="Murphy C."/>
            <person name="Neiman D."/>
            <person name="Pearson M."/>
            <person name="Priest M."/>
            <person name="Roberts A."/>
            <person name="Saif S."/>
            <person name="Shea T."/>
            <person name="Sisk P."/>
            <person name="Sykes S."/>
            <person name="Wortman J."/>
            <person name="Nusbaum C."/>
            <person name="Birren B."/>
        </authorList>
    </citation>
    <scope>NUCLEOTIDE SEQUENCE [LARGE SCALE GENOMIC DNA]</scope>
    <source>
        <strain evidence="5 6">ATCC 51513</strain>
    </source>
</reference>
<evidence type="ECO:0000256" key="1">
    <source>
        <dbReference type="SAM" id="MobiDB-lite"/>
    </source>
</evidence>
<feature type="region of interest" description="Disordered" evidence="1">
    <location>
        <begin position="238"/>
        <end position="278"/>
    </location>
</feature>
<keyword evidence="2" id="KW-0472">Membrane</keyword>
<feature type="signal peptide" evidence="3">
    <location>
        <begin position="1"/>
        <end position="31"/>
    </location>
</feature>
<evidence type="ECO:0000313" key="5">
    <source>
        <dbReference type="EMBL" id="EJZ81890.1"/>
    </source>
</evidence>
<name>K0Z3F1_9CORY</name>
<dbReference type="HOGENOM" id="CLU_885499_0_0_11"/>
<keyword evidence="3" id="KW-0732">Signal</keyword>
<dbReference type="InterPro" id="IPR007331">
    <property type="entry name" value="Htaa"/>
</dbReference>
<feature type="compositionally biased region" description="Low complexity" evidence="1">
    <location>
        <begin position="254"/>
        <end position="278"/>
    </location>
</feature>
<sequence length="314" mass="32260">MKKFSQRTLSALAVAAIAAGGVGAVAPAAVAQEAPAVAPAAGERQVIQSQMSWGIRDTWNNYITGKIAQGDVEADGAAVQIVEGSSDRERSYQFNGNQGGVVGDKIVIPFNGTLHFWGHAHRGDDEAILDGTYSNFVLVLQGNQARLCADMRYRPFESTEKAAPFKEAQNVPFSQWQLAEAVDPNAETVQFQSAGEGQFASDTVHESFGEQYLDNDYTAPMSGFAQLAEGAPTGLEGGNCDVGPVASSGGTGNAPSVGGATAPAPSAPAAQQPQAAPQKSLADTGVPLVSGIVAALGAVAALVGVAFATLRRNA</sequence>
<keyword evidence="2" id="KW-0812">Transmembrane</keyword>
<gene>
    <name evidence="5" type="ORF">HMPREF9719_01186</name>
</gene>
<proteinExistence type="predicted"/>